<evidence type="ECO:0000256" key="6">
    <source>
        <dbReference type="PROSITE-ProRule" id="PRU00221"/>
    </source>
</evidence>
<accession>A0A2G4SYN1</accession>
<evidence type="ECO:0000256" key="5">
    <source>
        <dbReference type="ARBA" id="ARBA00023163"/>
    </source>
</evidence>
<dbReference type="SMART" id="SM00320">
    <property type="entry name" value="WD40"/>
    <property type="match status" value="7"/>
</dbReference>
<dbReference type="Gene3D" id="2.130.10.10">
    <property type="entry name" value="YVTN repeat-like/Quinoprotein amine dehydrogenase"/>
    <property type="match status" value="1"/>
</dbReference>
<protein>
    <submittedName>
        <fullName evidence="7">WD40 repeat-like protein</fullName>
    </submittedName>
</protein>
<feature type="repeat" description="WD" evidence="6">
    <location>
        <begin position="154"/>
        <end position="196"/>
    </location>
</feature>
<dbReference type="EMBL" id="KZ303846">
    <property type="protein sequence ID" value="PHZ13891.1"/>
    <property type="molecule type" value="Genomic_DNA"/>
</dbReference>
<dbReference type="InterPro" id="IPR051243">
    <property type="entry name" value="PcG_WD-repeat"/>
</dbReference>
<dbReference type="GeneID" id="35441681"/>
<dbReference type="SUPFAM" id="SSF50978">
    <property type="entry name" value="WD40 repeat-like"/>
    <property type="match status" value="1"/>
</dbReference>
<keyword evidence="5" id="KW-0804">Transcription</keyword>
<dbReference type="PROSITE" id="PS50294">
    <property type="entry name" value="WD_REPEATS_REGION"/>
    <property type="match status" value="1"/>
</dbReference>
<keyword evidence="3" id="KW-0677">Repeat</keyword>
<evidence type="ECO:0000313" key="7">
    <source>
        <dbReference type="EMBL" id="PHZ13891.1"/>
    </source>
</evidence>
<keyword evidence="8" id="KW-1185">Reference proteome</keyword>
<proteinExistence type="inferred from homology"/>
<gene>
    <name evidence="7" type="ORF">RHIMIDRAFT_250088</name>
</gene>
<organism evidence="7 8">
    <name type="scientific">Rhizopus microsporus ATCC 52813</name>
    <dbReference type="NCBI Taxonomy" id="1340429"/>
    <lineage>
        <taxon>Eukaryota</taxon>
        <taxon>Fungi</taxon>
        <taxon>Fungi incertae sedis</taxon>
        <taxon>Mucoromycota</taxon>
        <taxon>Mucoromycotina</taxon>
        <taxon>Mucoromycetes</taxon>
        <taxon>Mucorales</taxon>
        <taxon>Mucorineae</taxon>
        <taxon>Rhizopodaceae</taxon>
        <taxon>Rhizopus</taxon>
    </lineage>
</organism>
<dbReference type="STRING" id="1340429.A0A2G4SYN1"/>
<dbReference type="Pfam" id="PF00400">
    <property type="entry name" value="WD40"/>
    <property type="match status" value="2"/>
</dbReference>
<dbReference type="AlphaFoldDB" id="A0A2G4SYN1"/>
<dbReference type="Proteomes" id="UP000242254">
    <property type="component" value="Unassembled WGS sequence"/>
</dbReference>
<dbReference type="PROSITE" id="PS00678">
    <property type="entry name" value="WD_REPEATS_1"/>
    <property type="match status" value="1"/>
</dbReference>
<evidence type="ECO:0000256" key="3">
    <source>
        <dbReference type="ARBA" id="ARBA00022737"/>
    </source>
</evidence>
<dbReference type="RefSeq" id="XP_023467599.1">
    <property type="nucleotide sequence ID" value="XM_023610691.1"/>
</dbReference>
<comment type="similarity">
    <text evidence="1">Belongs to the WD repeat ESC family.</text>
</comment>
<dbReference type="PANTHER" id="PTHR10253">
    <property type="entry name" value="POLYCOMB PROTEIN"/>
    <property type="match status" value="1"/>
</dbReference>
<reference evidence="7 8" key="1">
    <citation type="journal article" date="2016" name="Proc. Natl. Acad. Sci. U.S.A.">
        <title>Lipid metabolic changes in an early divergent fungus govern the establishment of a mutualistic symbiosis with endobacteria.</title>
        <authorList>
            <person name="Lastovetsky O.A."/>
            <person name="Gaspar M.L."/>
            <person name="Mondo S.J."/>
            <person name="LaButti K.M."/>
            <person name="Sandor L."/>
            <person name="Grigoriev I.V."/>
            <person name="Henry S.A."/>
            <person name="Pawlowska T.E."/>
        </authorList>
    </citation>
    <scope>NUCLEOTIDE SEQUENCE [LARGE SCALE GENOMIC DNA]</scope>
    <source>
        <strain evidence="7 8">ATCC 52813</strain>
    </source>
</reference>
<name>A0A2G4SYN1_RHIZD</name>
<dbReference type="InterPro" id="IPR019775">
    <property type="entry name" value="WD40_repeat_CS"/>
</dbReference>
<dbReference type="InterPro" id="IPR015943">
    <property type="entry name" value="WD40/YVTN_repeat-like_dom_sf"/>
</dbReference>
<dbReference type="InterPro" id="IPR036322">
    <property type="entry name" value="WD40_repeat_dom_sf"/>
</dbReference>
<dbReference type="InterPro" id="IPR001680">
    <property type="entry name" value="WD40_rpt"/>
</dbReference>
<sequence>MTANKENEQNEPRDKRQEHVFGNMRLRRIVKENHGQDINQIAFFFNNKNFSAPSGLDLNKTFDKRGAVQRNSTDTSNILATVGGCELSVYDNEHCGDHLDIMSNFDITEEDGSSHELYTFCWLYRQGDAWLATAGADSLIHILSLANSQEVKVLEGHKKTILDLQSHPQNDNIILSTSKDGTLRLWDIDASACLAIFECDATASCFHPSGTKFITGNSRGELREWEIPTATGMEDEPITITKKHSRLLKKMHGDNYIDCIRFANNNVLSKSINGKLEYWELDTEKTIKSIRLRSGENYSRFDISLDEAYVCVGTSNGSLFIYNLHTGNMVSELGHRRSTKAIRCCVFSRDCRQIVSAGEDGLIMRYDYIDDDTLAEWANWKKA</sequence>
<evidence type="ECO:0000256" key="2">
    <source>
        <dbReference type="ARBA" id="ARBA00022574"/>
    </source>
</evidence>
<evidence type="ECO:0000256" key="4">
    <source>
        <dbReference type="ARBA" id="ARBA00023015"/>
    </source>
</evidence>
<keyword evidence="4" id="KW-0805">Transcription regulation</keyword>
<keyword evidence="2 6" id="KW-0853">WD repeat</keyword>
<evidence type="ECO:0000313" key="8">
    <source>
        <dbReference type="Proteomes" id="UP000242254"/>
    </source>
</evidence>
<evidence type="ECO:0000256" key="1">
    <source>
        <dbReference type="ARBA" id="ARBA00008075"/>
    </source>
</evidence>
<dbReference type="PROSITE" id="PS50082">
    <property type="entry name" value="WD_REPEATS_2"/>
    <property type="match status" value="1"/>
</dbReference>